<accession>A0ACB8SPV2</accession>
<reference evidence="1" key="2">
    <citation type="journal article" date="2022" name="New Phytol.">
        <title>Evolutionary transition to the ectomycorrhizal habit in the genomes of a hyperdiverse lineage of mushroom-forming fungi.</title>
        <authorList>
            <person name="Looney B."/>
            <person name="Miyauchi S."/>
            <person name="Morin E."/>
            <person name="Drula E."/>
            <person name="Courty P.E."/>
            <person name="Kohler A."/>
            <person name="Kuo A."/>
            <person name="LaButti K."/>
            <person name="Pangilinan J."/>
            <person name="Lipzen A."/>
            <person name="Riley R."/>
            <person name="Andreopoulos W."/>
            <person name="He G."/>
            <person name="Johnson J."/>
            <person name="Nolan M."/>
            <person name="Tritt A."/>
            <person name="Barry K.W."/>
            <person name="Grigoriev I.V."/>
            <person name="Nagy L.G."/>
            <person name="Hibbett D."/>
            <person name="Henrissat B."/>
            <person name="Matheny P.B."/>
            <person name="Labbe J."/>
            <person name="Martin F.M."/>
        </authorList>
    </citation>
    <scope>NUCLEOTIDE SEQUENCE</scope>
    <source>
        <strain evidence="1">HHB10654</strain>
    </source>
</reference>
<comment type="caution">
    <text evidence="1">The sequence shown here is derived from an EMBL/GenBank/DDBJ whole genome shotgun (WGS) entry which is preliminary data.</text>
</comment>
<name>A0ACB8SPV2_9AGAM</name>
<reference evidence="1" key="1">
    <citation type="submission" date="2021-03" db="EMBL/GenBank/DDBJ databases">
        <authorList>
            <consortium name="DOE Joint Genome Institute"/>
            <person name="Ahrendt S."/>
            <person name="Looney B.P."/>
            <person name="Miyauchi S."/>
            <person name="Morin E."/>
            <person name="Drula E."/>
            <person name="Courty P.E."/>
            <person name="Chicoki N."/>
            <person name="Fauchery L."/>
            <person name="Kohler A."/>
            <person name="Kuo A."/>
            <person name="Labutti K."/>
            <person name="Pangilinan J."/>
            <person name="Lipzen A."/>
            <person name="Riley R."/>
            <person name="Andreopoulos W."/>
            <person name="He G."/>
            <person name="Johnson J."/>
            <person name="Barry K.W."/>
            <person name="Grigoriev I.V."/>
            <person name="Nagy L."/>
            <person name="Hibbett D."/>
            <person name="Henrissat B."/>
            <person name="Matheny P.B."/>
            <person name="Labbe J."/>
            <person name="Martin F."/>
        </authorList>
    </citation>
    <scope>NUCLEOTIDE SEQUENCE</scope>
    <source>
        <strain evidence="1">HHB10654</strain>
    </source>
</reference>
<proteinExistence type="predicted"/>
<dbReference type="Proteomes" id="UP000814140">
    <property type="component" value="Unassembled WGS sequence"/>
</dbReference>
<organism evidence="1 2">
    <name type="scientific">Artomyces pyxidatus</name>
    <dbReference type="NCBI Taxonomy" id="48021"/>
    <lineage>
        <taxon>Eukaryota</taxon>
        <taxon>Fungi</taxon>
        <taxon>Dikarya</taxon>
        <taxon>Basidiomycota</taxon>
        <taxon>Agaricomycotina</taxon>
        <taxon>Agaricomycetes</taxon>
        <taxon>Russulales</taxon>
        <taxon>Auriscalpiaceae</taxon>
        <taxon>Artomyces</taxon>
    </lineage>
</organism>
<sequence>MANISKIFKATQKDVVLLDGGLGTTLEDIFHVDISSPVWSAKPIDKDPEVVIQAHLQFLRAGARVIDTASYQAASSTFGRAGYSLTEAKLLMRKSVGLAGEARRRFVEESDGKNDVDVKIALSLGPFGATLLRPHEFDGFYPPPYGPQAYDANGTNRNAFTQEEKVEEVASMDMLTDFHLDRLRVFSEDWETWAGIDFVVFETVPLAREIEAVRRAMSRLRQDPIPSLDWKPWWISTVYPGGQFPETARPGSGNLTVQDVVTALFRDAAGYEPPDAFGVNCTVLEHVATVVEDASRAITADISRKDEMPWLFLKPNGGQMYDVSTRKWGAKEHTGEWVDGLKVVVQSANAAGVWGGIMVGGCCKTGPEDIYALAGALGSDSSTV</sequence>
<protein>
    <submittedName>
        <fullName evidence="1">Homocysteine S-methyltransferase</fullName>
    </submittedName>
</protein>
<dbReference type="EMBL" id="MU277239">
    <property type="protein sequence ID" value="KAI0058120.1"/>
    <property type="molecule type" value="Genomic_DNA"/>
</dbReference>
<evidence type="ECO:0000313" key="2">
    <source>
        <dbReference type="Proteomes" id="UP000814140"/>
    </source>
</evidence>
<evidence type="ECO:0000313" key="1">
    <source>
        <dbReference type="EMBL" id="KAI0058120.1"/>
    </source>
</evidence>
<gene>
    <name evidence="1" type="ORF">BV25DRAFT_1811464</name>
</gene>
<keyword evidence="2" id="KW-1185">Reference proteome</keyword>